<dbReference type="Gene3D" id="3.40.50.150">
    <property type="entry name" value="Vaccinia Virus protein VP39"/>
    <property type="match status" value="1"/>
</dbReference>
<evidence type="ECO:0000313" key="12">
    <source>
        <dbReference type="EMBL" id="HHL43618.1"/>
    </source>
</evidence>
<keyword evidence="6" id="KW-0489">Methyltransferase</keyword>
<keyword evidence="7" id="KW-0808">Transferase</keyword>
<comment type="similarity">
    <text evidence="2">Belongs to the methyltransferase superfamily. L-isoaspartyl/D-aspartyl protein methyltransferase family.</text>
</comment>
<reference evidence="12" key="1">
    <citation type="journal article" date="2020" name="mSystems">
        <title>Genome- and Community-Level Interaction Insights into Carbon Utilization and Element Cycling Functions of Hydrothermarchaeota in Hydrothermal Sediment.</title>
        <authorList>
            <person name="Zhou Z."/>
            <person name="Liu Y."/>
            <person name="Xu W."/>
            <person name="Pan J."/>
            <person name="Luo Z.H."/>
            <person name="Li M."/>
        </authorList>
    </citation>
    <scope>NUCLEOTIDE SEQUENCE [LARGE SCALE GENOMIC DNA]</scope>
    <source>
        <strain evidence="12">HyVt-485</strain>
    </source>
</reference>
<dbReference type="GO" id="GO:0032259">
    <property type="term" value="P:methylation"/>
    <property type="evidence" value="ECO:0007669"/>
    <property type="project" value="UniProtKB-KW"/>
</dbReference>
<organism evidence="12">
    <name type="scientific">Hellea balneolensis</name>
    <dbReference type="NCBI Taxonomy" id="287478"/>
    <lineage>
        <taxon>Bacteria</taxon>
        <taxon>Pseudomonadati</taxon>
        <taxon>Pseudomonadota</taxon>
        <taxon>Alphaproteobacteria</taxon>
        <taxon>Maricaulales</taxon>
        <taxon>Robiginitomaculaceae</taxon>
        <taxon>Hellea</taxon>
    </lineage>
</organism>
<evidence type="ECO:0000256" key="4">
    <source>
        <dbReference type="ARBA" id="ARBA00013346"/>
    </source>
</evidence>
<dbReference type="PANTHER" id="PTHR11579:SF0">
    <property type="entry name" value="PROTEIN-L-ISOASPARTATE(D-ASPARTATE) O-METHYLTRANSFERASE"/>
    <property type="match status" value="1"/>
</dbReference>
<evidence type="ECO:0000256" key="3">
    <source>
        <dbReference type="ARBA" id="ARBA00011890"/>
    </source>
</evidence>
<evidence type="ECO:0000256" key="7">
    <source>
        <dbReference type="ARBA" id="ARBA00022679"/>
    </source>
</evidence>
<evidence type="ECO:0000256" key="9">
    <source>
        <dbReference type="ARBA" id="ARBA00030757"/>
    </source>
</evidence>
<evidence type="ECO:0000256" key="1">
    <source>
        <dbReference type="ARBA" id="ARBA00004496"/>
    </source>
</evidence>
<dbReference type="EMBL" id="DRMJ01000437">
    <property type="protein sequence ID" value="HHL43618.1"/>
    <property type="molecule type" value="Genomic_DNA"/>
</dbReference>
<gene>
    <name evidence="12" type="ORF">ENJ42_08375</name>
</gene>
<evidence type="ECO:0000256" key="11">
    <source>
        <dbReference type="ARBA" id="ARBA00031350"/>
    </source>
</evidence>
<evidence type="ECO:0000256" key="6">
    <source>
        <dbReference type="ARBA" id="ARBA00022603"/>
    </source>
</evidence>
<dbReference type="EC" id="2.1.1.77" evidence="3"/>
<dbReference type="Pfam" id="PF01135">
    <property type="entry name" value="PCMT"/>
    <property type="match status" value="1"/>
</dbReference>
<dbReference type="InterPro" id="IPR029063">
    <property type="entry name" value="SAM-dependent_MTases_sf"/>
</dbReference>
<evidence type="ECO:0000256" key="10">
    <source>
        <dbReference type="ARBA" id="ARBA00031323"/>
    </source>
</evidence>
<accession>A0A7C5QX94</accession>
<evidence type="ECO:0000256" key="5">
    <source>
        <dbReference type="ARBA" id="ARBA00022490"/>
    </source>
</evidence>
<dbReference type="GO" id="GO:0005737">
    <property type="term" value="C:cytoplasm"/>
    <property type="evidence" value="ECO:0007669"/>
    <property type="project" value="UniProtKB-SubCell"/>
</dbReference>
<dbReference type="AlphaFoldDB" id="A0A7C5QX94"/>
<sequence length="208" mass="22994">MSFIEPGLFDMIIRLRGRGISDTDVLRAMEQVPRSAFVPLDSRMKAYDEMDLPIACGQTLPAPLSIAIMLQSLDVIPSHKVLLVGAGSGYTAAVLGKMCLREYAIDRYRTLVEGAEQACREHVNNVVIKYADGRFGWRGQVPFDRILVMASVRVMPTTLIEQLKPDGKILAVVENKLVSGAKNGRRWKETAILPMKLSPLKPGKSKTL</sequence>
<proteinExistence type="inferred from homology"/>
<evidence type="ECO:0000256" key="8">
    <source>
        <dbReference type="ARBA" id="ARBA00022691"/>
    </source>
</evidence>
<comment type="caution">
    <text evidence="12">The sequence shown here is derived from an EMBL/GenBank/DDBJ whole genome shotgun (WGS) entry which is preliminary data.</text>
</comment>
<protein>
    <recommendedName>
        <fullName evidence="4">Protein-L-isoaspartate O-methyltransferase</fullName>
        <ecNumber evidence="3">2.1.1.77</ecNumber>
    </recommendedName>
    <alternativeName>
        <fullName evidence="11">L-isoaspartyl protein carboxyl methyltransferase</fullName>
    </alternativeName>
    <alternativeName>
        <fullName evidence="9">Protein L-isoaspartyl methyltransferase</fullName>
    </alternativeName>
    <alternativeName>
        <fullName evidence="10">Protein-beta-aspartate methyltransferase</fullName>
    </alternativeName>
</protein>
<comment type="subcellular location">
    <subcellularLocation>
        <location evidence="1">Cytoplasm</location>
    </subcellularLocation>
</comment>
<keyword evidence="8" id="KW-0949">S-adenosyl-L-methionine</keyword>
<dbReference type="GO" id="GO:0004719">
    <property type="term" value="F:protein-L-isoaspartate (D-aspartate) O-methyltransferase activity"/>
    <property type="evidence" value="ECO:0007669"/>
    <property type="project" value="UniProtKB-EC"/>
</dbReference>
<dbReference type="Proteomes" id="UP000885830">
    <property type="component" value="Unassembled WGS sequence"/>
</dbReference>
<evidence type="ECO:0000256" key="2">
    <source>
        <dbReference type="ARBA" id="ARBA00005369"/>
    </source>
</evidence>
<name>A0A7C5QX94_9PROT</name>
<dbReference type="SUPFAM" id="SSF53335">
    <property type="entry name" value="S-adenosyl-L-methionine-dependent methyltransferases"/>
    <property type="match status" value="1"/>
</dbReference>
<keyword evidence="5" id="KW-0963">Cytoplasm</keyword>
<dbReference type="PANTHER" id="PTHR11579">
    <property type="entry name" value="PROTEIN-L-ISOASPARTATE O-METHYLTRANSFERASE"/>
    <property type="match status" value="1"/>
</dbReference>
<dbReference type="InterPro" id="IPR000682">
    <property type="entry name" value="PCMT"/>
</dbReference>